<dbReference type="EMBL" id="CP007152">
    <property type="protein sequence ID" value="AHI33394.1"/>
    <property type="molecule type" value="Genomic_DNA"/>
</dbReference>
<dbReference type="KEGG" id="msr:AU15_19935"/>
<evidence type="ECO:0000313" key="2">
    <source>
        <dbReference type="Proteomes" id="UP000035081"/>
    </source>
</evidence>
<name>W5YWY9_9GAMM</name>
<proteinExistence type="predicted"/>
<protein>
    <submittedName>
        <fullName evidence="1">Uncharacterized protein</fullName>
    </submittedName>
</protein>
<evidence type="ECO:0000313" key="1">
    <source>
        <dbReference type="EMBL" id="AHI33394.1"/>
    </source>
</evidence>
<accession>W5YWY9</accession>
<dbReference type="Proteomes" id="UP000035081">
    <property type="component" value="Chromosome"/>
</dbReference>
<reference evidence="1 2" key="1">
    <citation type="journal article" date="2014" name="Genome Announc.">
        <title>Draft Genome Sequences of Marinobacter similis A3d10T and Marinobacter salarius R9SW1T.</title>
        <authorList>
            <person name="Ivanova E.P."/>
            <person name="Ng H.J."/>
            <person name="Webb H.K."/>
            <person name="Feng G."/>
            <person name="Oshima K."/>
            <person name="Hattori M."/>
            <person name="Ohkuma M."/>
            <person name="Sergeev A.F."/>
            <person name="Mikhailov V.V."/>
            <person name="Crawford R.J."/>
            <person name="Sawabe T."/>
        </authorList>
    </citation>
    <scope>NUCLEOTIDE SEQUENCE [LARGE SCALE GENOMIC DNA]</scope>
    <source>
        <strain evidence="2">A3d10 and R9SW1</strain>
    </source>
</reference>
<dbReference type="HOGENOM" id="CLU_2081996_0_0_6"/>
<sequence>MPKCLMIRFLRIFARNRRELRILPRPRGIVIGWANKQACLLRFRQKRNGNLQREVVVETYLMPLILGLWKKTHTSGLHGSISTPARHQREMRLFILQQPSSAVQSEVILRILWGYMI</sequence>
<organism evidence="1 2">
    <name type="scientific">Marinobacter salarius</name>
    <dbReference type="NCBI Taxonomy" id="1420917"/>
    <lineage>
        <taxon>Bacteria</taxon>
        <taxon>Pseudomonadati</taxon>
        <taxon>Pseudomonadota</taxon>
        <taxon>Gammaproteobacteria</taxon>
        <taxon>Pseudomonadales</taxon>
        <taxon>Marinobacteraceae</taxon>
        <taxon>Marinobacter</taxon>
    </lineage>
</organism>
<dbReference type="AlphaFoldDB" id="W5YWY9"/>
<gene>
    <name evidence="1" type="ORF">AU15_19935</name>
</gene>